<dbReference type="PANTHER" id="PTHR11011:SF95">
    <property type="entry name" value="FATTY ACYL-COA REDUCTASE"/>
    <property type="match status" value="1"/>
</dbReference>
<organism evidence="3 4">
    <name type="scientific">Datura stramonium</name>
    <name type="common">Jimsonweed</name>
    <name type="synonym">Common thornapple</name>
    <dbReference type="NCBI Taxonomy" id="4076"/>
    <lineage>
        <taxon>Eukaryota</taxon>
        <taxon>Viridiplantae</taxon>
        <taxon>Streptophyta</taxon>
        <taxon>Embryophyta</taxon>
        <taxon>Tracheophyta</taxon>
        <taxon>Spermatophyta</taxon>
        <taxon>Magnoliopsida</taxon>
        <taxon>eudicotyledons</taxon>
        <taxon>Gunneridae</taxon>
        <taxon>Pentapetalae</taxon>
        <taxon>asterids</taxon>
        <taxon>lamiids</taxon>
        <taxon>Solanales</taxon>
        <taxon>Solanaceae</taxon>
        <taxon>Solanoideae</taxon>
        <taxon>Datureae</taxon>
        <taxon>Datura</taxon>
    </lineage>
</organism>
<accession>A0ABS8S2X5</accession>
<feature type="domain" description="Thioester reductase (TE)" evidence="2">
    <location>
        <begin position="9"/>
        <end position="225"/>
    </location>
</feature>
<dbReference type="PANTHER" id="PTHR11011">
    <property type="entry name" value="MALE STERILITY PROTEIN 2-RELATED"/>
    <property type="match status" value="1"/>
</dbReference>
<dbReference type="Pfam" id="PF07993">
    <property type="entry name" value="NAD_binding_4"/>
    <property type="match status" value="1"/>
</dbReference>
<evidence type="ECO:0000313" key="3">
    <source>
        <dbReference type="EMBL" id="MCD7453420.1"/>
    </source>
</evidence>
<evidence type="ECO:0000313" key="4">
    <source>
        <dbReference type="Proteomes" id="UP000823775"/>
    </source>
</evidence>
<name>A0ABS8S2X5_DATST</name>
<keyword evidence="1" id="KW-0443">Lipid metabolism</keyword>
<gene>
    <name evidence="3" type="ORF">HAX54_020836</name>
</gene>
<dbReference type="Gene3D" id="3.40.50.720">
    <property type="entry name" value="NAD(P)-binding Rossmann-like Domain"/>
    <property type="match status" value="2"/>
</dbReference>
<dbReference type="EC" id="1.2.1.84" evidence="1"/>
<keyword evidence="4" id="KW-1185">Reference proteome</keyword>
<keyword evidence="1" id="KW-0560">Oxidoreductase</keyword>
<dbReference type="Proteomes" id="UP000823775">
    <property type="component" value="Unassembled WGS sequence"/>
</dbReference>
<evidence type="ECO:0000259" key="2">
    <source>
        <dbReference type="Pfam" id="PF07993"/>
    </source>
</evidence>
<evidence type="ECO:0000256" key="1">
    <source>
        <dbReference type="RuleBase" id="RU363097"/>
    </source>
</evidence>
<dbReference type="EMBL" id="JACEIK010000250">
    <property type="protein sequence ID" value="MCD7453420.1"/>
    <property type="molecule type" value="Genomic_DNA"/>
</dbReference>
<sequence length="263" mass="29608">MHGESYELFIRSKLVPVVGNIHESNLGMDIITSHQIAQEIDLIVDSAANTTWDLRLPSYTYANGQREGLIYEKPFKMGESITKEKVTSHYQSTKFPSLNAANELDFVSKLKNAIQNNAFDKIMKDSGSREVDCRHMAKLYGWQDTYSFTKAIGEMIIDNMREDILTVIILSSGITTSYKEPFSRWVQGFRVTEPLIIFYGKGEYPCILGDPSSLIDMVVDMVVNTTMAAIAKHGYSQSPELNVYHVASSSVILIIVTTFRILL</sequence>
<reference evidence="3 4" key="1">
    <citation type="journal article" date="2021" name="BMC Genomics">
        <title>Datura genome reveals duplications of psychoactive alkaloid biosynthetic genes and high mutation rate following tissue culture.</title>
        <authorList>
            <person name="Rajewski A."/>
            <person name="Carter-House D."/>
            <person name="Stajich J."/>
            <person name="Litt A."/>
        </authorList>
    </citation>
    <scope>NUCLEOTIDE SEQUENCE [LARGE SCALE GENOMIC DNA]</scope>
    <source>
        <strain evidence="3">AR-01</strain>
    </source>
</reference>
<comment type="function">
    <text evidence="1">Catalyzes the reduction of fatty acyl-CoA to fatty alcohols.</text>
</comment>
<dbReference type="InterPro" id="IPR013120">
    <property type="entry name" value="FAR_NAD-bd"/>
</dbReference>
<proteinExistence type="inferred from homology"/>
<comment type="similarity">
    <text evidence="1">Belongs to the fatty acyl-CoA reductase family.</text>
</comment>
<comment type="caution">
    <text evidence="3">The sequence shown here is derived from an EMBL/GenBank/DDBJ whole genome shotgun (WGS) entry which is preliminary data.</text>
</comment>
<keyword evidence="1" id="KW-0444">Lipid biosynthesis</keyword>
<comment type="catalytic activity">
    <reaction evidence="1">
        <text>a long-chain fatty acyl-CoA + 2 NADPH + 2 H(+) = a long-chain primary fatty alcohol + 2 NADP(+) + CoA</text>
        <dbReference type="Rhea" id="RHEA:52716"/>
        <dbReference type="ChEBI" id="CHEBI:15378"/>
        <dbReference type="ChEBI" id="CHEBI:57287"/>
        <dbReference type="ChEBI" id="CHEBI:57783"/>
        <dbReference type="ChEBI" id="CHEBI:58349"/>
        <dbReference type="ChEBI" id="CHEBI:77396"/>
        <dbReference type="ChEBI" id="CHEBI:83139"/>
        <dbReference type="EC" id="1.2.1.84"/>
    </reaction>
</comment>
<dbReference type="InterPro" id="IPR026055">
    <property type="entry name" value="FAR"/>
</dbReference>
<protein>
    <recommendedName>
        <fullName evidence="1">Fatty acyl-CoA reductase</fullName>
        <ecNumber evidence="1">1.2.1.84</ecNumber>
    </recommendedName>
</protein>
<keyword evidence="1" id="KW-0521">NADP</keyword>